<name>A0A1T4SIW9_9FIRM</name>
<dbReference type="GO" id="GO:0046872">
    <property type="term" value="F:metal ion binding"/>
    <property type="evidence" value="ECO:0007669"/>
    <property type="project" value="UniProtKB-KW"/>
</dbReference>
<dbReference type="AlphaFoldDB" id="A0A1T4SIW9"/>
<dbReference type="GO" id="GO:0005886">
    <property type="term" value="C:plasma membrane"/>
    <property type="evidence" value="ECO:0007669"/>
    <property type="project" value="TreeGrafter"/>
</dbReference>
<keyword evidence="2" id="KW-0004">4Fe-4S</keyword>
<keyword evidence="1" id="KW-0813">Transport</keyword>
<dbReference type="PROSITE" id="PS00198">
    <property type="entry name" value="4FE4S_FER_1"/>
    <property type="match status" value="2"/>
</dbReference>
<dbReference type="InterPro" id="IPR017900">
    <property type="entry name" value="4Fe4S_Fe_S_CS"/>
</dbReference>
<dbReference type="Proteomes" id="UP000189933">
    <property type="component" value="Unassembled WGS sequence"/>
</dbReference>
<evidence type="ECO:0000313" key="10">
    <source>
        <dbReference type="Proteomes" id="UP000189933"/>
    </source>
</evidence>
<evidence type="ECO:0000256" key="3">
    <source>
        <dbReference type="ARBA" id="ARBA00022723"/>
    </source>
</evidence>
<dbReference type="PANTHER" id="PTHR30176">
    <property type="entry name" value="FERREDOXIN-TYPE PROTEIN NAPH"/>
    <property type="match status" value="1"/>
</dbReference>
<feature type="transmembrane region" description="Helical" evidence="7">
    <location>
        <begin position="86"/>
        <end position="106"/>
    </location>
</feature>
<evidence type="ECO:0000256" key="2">
    <source>
        <dbReference type="ARBA" id="ARBA00022485"/>
    </source>
</evidence>
<feature type="transmembrane region" description="Helical" evidence="7">
    <location>
        <begin position="112"/>
        <end position="134"/>
    </location>
</feature>
<evidence type="ECO:0000259" key="8">
    <source>
        <dbReference type="PROSITE" id="PS51379"/>
    </source>
</evidence>
<keyword evidence="6" id="KW-0411">Iron-sulfur</keyword>
<dbReference type="OrthoDB" id="9786132at2"/>
<feature type="domain" description="4Fe-4S ferredoxin-type" evidence="8">
    <location>
        <begin position="158"/>
        <end position="188"/>
    </location>
</feature>
<dbReference type="SUPFAM" id="SSF54862">
    <property type="entry name" value="4Fe-4S ferredoxins"/>
    <property type="match status" value="1"/>
</dbReference>
<sequence>MKEKIKQILAKRAKIQWFLALGFIALNGVLFFVTPRAAYIPFFVLPLMIISVFFWSRAFCGWACPRAAFLERILSKVSLNKPVPKWMNYYWVSVLVFIILISRVTYVGFTRGLLAAGFLLCLVPTIGALVVGWYSPKSWCAICPTGTLLKTLDRLQIARFKIAKEGKCTSCGACDRVCPMGVEPSKVPLNSGIEQMNCTQCAICTASCPYNSLHLPERLNNHIKQGVAVR</sequence>
<evidence type="ECO:0000313" key="9">
    <source>
        <dbReference type="EMBL" id="SKA28116.1"/>
    </source>
</evidence>
<dbReference type="Pfam" id="PF12801">
    <property type="entry name" value="Fer4_5"/>
    <property type="match status" value="2"/>
</dbReference>
<keyword evidence="5" id="KW-0408">Iron</keyword>
<protein>
    <submittedName>
        <fullName evidence="9">4Fe-4S binding domain-containing protein</fullName>
    </submittedName>
</protein>
<feature type="transmembrane region" description="Helical" evidence="7">
    <location>
        <begin position="15"/>
        <end position="33"/>
    </location>
</feature>
<keyword evidence="7" id="KW-0472">Membrane</keyword>
<gene>
    <name evidence="9" type="ORF">SAMN02745885_02704</name>
</gene>
<feature type="domain" description="4Fe-4S ferredoxin-type" evidence="8">
    <location>
        <begin position="189"/>
        <end position="218"/>
    </location>
</feature>
<evidence type="ECO:0000256" key="5">
    <source>
        <dbReference type="ARBA" id="ARBA00023004"/>
    </source>
</evidence>
<dbReference type="InterPro" id="IPR017896">
    <property type="entry name" value="4Fe4S_Fe-S-bd"/>
</dbReference>
<dbReference type="InterPro" id="IPR051684">
    <property type="entry name" value="Electron_Trans/Redox"/>
</dbReference>
<proteinExistence type="predicted"/>
<dbReference type="RefSeq" id="WP_159071803.1">
    <property type="nucleotide sequence ID" value="NZ_FUXM01000060.1"/>
</dbReference>
<reference evidence="10" key="1">
    <citation type="submission" date="2017-02" db="EMBL/GenBank/DDBJ databases">
        <authorList>
            <person name="Varghese N."/>
            <person name="Submissions S."/>
        </authorList>
    </citation>
    <scope>NUCLEOTIDE SEQUENCE [LARGE SCALE GENOMIC DNA]</scope>
    <source>
        <strain evidence="10">DSM 16521</strain>
    </source>
</reference>
<dbReference type="Gene3D" id="3.30.70.20">
    <property type="match status" value="1"/>
</dbReference>
<dbReference type="EMBL" id="FUXM01000060">
    <property type="protein sequence ID" value="SKA28116.1"/>
    <property type="molecule type" value="Genomic_DNA"/>
</dbReference>
<feature type="transmembrane region" description="Helical" evidence="7">
    <location>
        <begin position="39"/>
        <end position="65"/>
    </location>
</feature>
<dbReference type="PANTHER" id="PTHR30176:SF3">
    <property type="entry name" value="FERREDOXIN-TYPE PROTEIN NAPH"/>
    <property type="match status" value="1"/>
</dbReference>
<keyword evidence="4" id="KW-0249">Electron transport</keyword>
<keyword evidence="7" id="KW-0812">Transmembrane</keyword>
<keyword evidence="3" id="KW-0479">Metal-binding</keyword>
<accession>A0A1T4SIW9</accession>
<evidence type="ECO:0000256" key="6">
    <source>
        <dbReference type="ARBA" id="ARBA00023014"/>
    </source>
</evidence>
<dbReference type="GO" id="GO:0051539">
    <property type="term" value="F:4 iron, 4 sulfur cluster binding"/>
    <property type="evidence" value="ECO:0007669"/>
    <property type="project" value="UniProtKB-KW"/>
</dbReference>
<keyword evidence="10" id="KW-1185">Reference proteome</keyword>
<evidence type="ECO:0000256" key="1">
    <source>
        <dbReference type="ARBA" id="ARBA00022448"/>
    </source>
</evidence>
<organism evidence="9 10">
    <name type="scientific">Carboxydocella sporoproducens DSM 16521</name>
    <dbReference type="NCBI Taxonomy" id="1121270"/>
    <lineage>
        <taxon>Bacteria</taxon>
        <taxon>Bacillati</taxon>
        <taxon>Bacillota</taxon>
        <taxon>Clostridia</taxon>
        <taxon>Eubacteriales</taxon>
        <taxon>Clostridiales Family XVI. Incertae Sedis</taxon>
        <taxon>Carboxydocella</taxon>
    </lineage>
</organism>
<keyword evidence="7" id="KW-1133">Transmembrane helix</keyword>
<evidence type="ECO:0000256" key="4">
    <source>
        <dbReference type="ARBA" id="ARBA00022982"/>
    </source>
</evidence>
<evidence type="ECO:0000256" key="7">
    <source>
        <dbReference type="SAM" id="Phobius"/>
    </source>
</evidence>
<dbReference type="PROSITE" id="PS51379">
    <property type="entry name" value="4FE4S_FER_2"/>
    <property type="match status" value="2"/>
</dbReference>